<evidence type="ECO:0000259" key="8">
    <source>
        <dbReference type="Pfam" id="PF00082"/>
    </source>
</evidence>
<dbReference type="PANTHER" id="PTHR43806">
    <property type="entry name" value="PEPTIDASE S8"/>
    <property type="match status" value="1"/>
</dbReference>
<dbReference type="InterPro" id="IPR015500">
    <property type="entry name" value="Peptidase_S8_subtilisin-rel"/>
</dbReference>
<dbReference type="PROSITE" id="PS51892">
    <property type="entry name" value="SUBTILASE"/>
    <property type="match status" value="1"/>
</dbReference>
<reference evidence="9 10" key="1">
    <citation type="journal article" date="2016" name="ISME J.">
        <title>Chasing the elusive Euryarchaeota class WSA2: genomes reveal a uniquely fastidious methyl-reducing methanogen.</title>
        <authorList>
            <person name="Nobu M.K."/>
            <person name="Narihiro T."/>
            <person name="Kuroda K."/>
            <person name="Mei R."/>
            <person name="Liu W.T."/>
        </authorList>
    </citation>
    <scope>NUCLEOTIDE SEQUENCE [LARGE SCALE GENOMIC DNA]</scope>
    <source>
        <strain evidence="9">U1lsi0528_Bin089</strain>
    </source>
</reference>
<name>A0A150J2Q8_9EURY</name>
<evidence type="ECO:0000256" key="6">
    <source>
        <dbReference type="PROSITE-ProRule" id="PRU01240"/>
    </source>
</evidence>
<dbReference type="PRINTS" id="PR00723">
    <property type="entry name" value="SUBTILISIN"/>
</dbReference>
<dbReference type="InterPro" id="IPR023828">
    <property type="entry name" value="Peptidase_S8_Ser-AS"/>
</dbReference>
<dbReference type="PROSITE" id="PS00138">
    <property type="entry name" value="SUBTILASE_SER"/>
    <property type="match status" value="1"/>
</dbReference>
<organism evidence="9 10">
    <name type="scientific">Candidatus Methanofastidiosum methylothiophilum</name>
    <dbReference type="NCBI Taxonomy" id="1705564"/>
    <lineage>
        <taxon>Archaea</taxon>
        <taxon>Methanobacteriati</taxon>
        <taxon>Methanobacteriota</taxon>
        <taxon>Stenosarchaea group</taxon>
        <taxon>Candidatus Methanofastidiosia</taxon>
        <taxon>Candidatus Methanofastidiosales</taxon>
        <taxon>Candidatus Methanofastidiosaceae</taxon>
        <taxon>Candidatus Methanofastidiosum</taxon>
    </lineage>
</organism>
<dbReference type="EMBL" id="LNGD01000067">
    <property type="protein sequence ID" value="KYC51510.1"/>
    <property type="molecule type" value="Genomic_DNA"/>
</dbReference>
<dbReference type="InterPro" id="IPR050131">
    <property type="entry name" value="Peptidase_S8_subtilisin-like"/>
</dbReference>
<feature type="active site" description="Charge relay system" evidence="5 6">
    <location>
        <position position="172"/>
    </location>
</feature>
<dbReference type="Proteomes" id="UP000075578">
    <property type="component" value="Unassembled WGS sequence"/>
</dbReference>
<protein>
    <submittedName>
        <fullName evidence="9">Pyrolysin</fullName>
        <ecNumber evidence="9">3.4.21.-</ecNumber>
    </submittedName>
</protein>
<evidence type="ECO:0000256" key="3">
    <source>
        <dbReference type="ARBA" id="ARBA00022801"/>
    </source>
</evidence>
<dbReference type="InterPro" id="IPR022398">
    <property type="entry name" value="Peptidase_S8_His-AS"/>
</dbReference>
<feature type="active site" description="Charge relay system" evidence="5 6">
    <location>
        <position position="138"/>
    </location>
</feature>
<proteinExistence type="inferred from homology"/>
<evidence type="ECO:0000313" key="9">
    <source>
        <dbReference type="EMBL" id="KYC51510.1"/>
    </source>
</evidence>
<dbReference type="EC" id="3.4.21.-" evidence="9"/>
<feature type="domain" description="Peptidase S8/S53" evidence="8">
    <location>
        <begin position="129"/>
        <end position="421"/>
    </location>
</feature>
<dbReference type="SUPFAM" id="SSF52743">
    <property type="entry name" value="Subtilisin-like"/>
    <property type="match status" value="1"/>
</dbReference>
<dbReference type="InterPro" id="IPR000209">
    <property type="entry name" value="Peptidase_S8/S53_dom"/>
</dbReference>
<keyword evidence="2 6" id="KW-0645">Protease</keyword>
<sequence length="455" mass="48788">MKKILEVLLIISLIIGGIAPALGQNPNYDKMDKITREKTLAGASGIDVIIEFYQLDDNSIAIIPKEKILNNYMALNSIHAILTSEEIKNISSSLYVKNIWYNAPGLEAFGYMGADTIKASPLYTIGYKGNGVTVAVLDTGIRDTHVEFPQGKVLYQYDFVNNDPIADDISGHGTFVAGTISGQSYTTADWLGYVNYLDTTPTNTTGVAPDTKLVVLKTVPGDLSIFLNACNWLILNREKYNIRVVNMSAGWNVTNMQSNGWPLDGTDPASLAANSVVDKGIVWVNSAGNEGPNSDTIGAPGRAKNVITVANAIDRDVSPNGVLTIKKASLSIANDSSRGGGKSGLKPDISAPGTNILSATGASDNSYDFASGTSMAAPFVSGACAIILQRHPNWTPYQVKIAIMRTASQIPNASVYEQGAGMINVQKAFSYRQDFERASVIPRILAILKKNNQNN</sequence>
<feature type="active site" description="Charge relay system" evidence="5 6">
    <location>
        <position position="374"/>
    </location>
</feature>
<dbReference type="InterPro" id="IPR023827">
    <property type="entry name" value="Peptidase_S8_Asp-AS"/>
</dbReference>
<dbReference type="InterPro" id="IPR036852">
    <property type="entry name" value="Peptidase_S8/S53_dom_sf"/>
</dbReference>
<dbReference type="GO" id="GO:0004252">
    <property type="term" value="F:serine-type endopeptidase activity"/>
    <property type="evidence" value="ECO:0007669"/>
    <property type="project" value="UniProtKB-UniRule"/>
</dbReference>
<comment type="caution">
    <text evidence="9">The sequence shown here is derived from an EMBL/GenBank/DDBJ whole genome shotgun (WGS) entry which is preliminary data.</text>
</comment>
<evidence type="ECO:0000256" key="7">
    <source>
        <dbReference type="RuleBase" id="RU003355"/>
    </source>
</evidence>
<dbReference type="PANTHER" id="PTHR43806:SF11">
    <property type="entry name" value="CEREVISIN-RELATED"/>
    <property type="match status" value="1"/>
</dbReference>
<dbReference type="Pfam" id="PF00082">
    <property type="entry name" value="Peptidase_S8"/>
    <property type="match status" value="1"/>
</dbReference>
<comment type="similarity">
    <text evidence="1 6 7">Belongs to the peptidase S8 family.</text>
</comment>
<dbReference type="PROSITE" id="PS00136">
    <property type="entry name" value="SUBTILASE_ASP"/>
    <property type="match status" value="1"/>
</dbReference>
<keyword evidence="4 6" id="KW-0720">Serine protease</keyword>
<gene>
    <name evidence="9" type="primary">pls_2</name>
    <name evidence="9" type="ORF">AMQ74_01128</name>
</gene>
<evidence type="ECO:0000256" key="5">
    <source>
        <dbReference type="PIRSR" id="PIRSR615500-1"/>
    </source>
</evidence>
<dbReference type="PROSITE" id="PS00137">
    <property type="entry name" value="SUBTILASE_HIS"/>
    <property type="match status" value="1"/>
</dbReference>
<dbReference type="Gene3D" id="3.40.50.200">
    <property type="entry name" value="Peptidase S8/S53 domain"/>
    <property type="match status" value="1"/>
</dbReference>
<evidence type="ECO:0000256" key="1">
    <source>
        <dbReference type="ARBA" id="ARBA00011073"/>
    </source>
</evidence>
<evidence type="ECO:0000256" key="4">
    <source>
        <dbReference type="ARBA" id="ARBA00022825"/>
    </source>
</evidence>
<keyword evidence="3 6" id="KW-0378">Hydrolase</keyword>
<evidence type="ECO:0000313" key="10">
    <source>
        <dbReference type="Proteomes" id="UP000075578"/>
    </source>
</evidence>
<dbReference type="AlphaFoldDB" id="A0A150J2Q8"/>
<accession>A0A150J2Q8</accession>
<evidence type="ECO:0000256" key="2">
    <source>
        <dbReference type="ARBA" id="ARBA00022670"/>
    </source>
</evidence>
<dbReference type="GO" id="GO:0006508">
    <property type="term" value="P:proteolysis"/>
    <property type="evidence" value="ECO:0007669"/>
    <property type="project" value="UniProtKB-KW"/>
</dbReference>